<evidence type="ECO:0000259" key="1">
    <source>
        <dbReference type="Pfam" id="PF13649"/>
    </source>
</evidence>
<feature type="domain" description="Methyltransferase" evidence="1">
    <location>
        <begin position="55"/>
        <end position="150"/>
    </location>
</feature>
<dbReference type="GO" id="GO:0032259">
    <property type="term" value="P:methylation"/>
    <property type="evidence" value="ECO:0007669"/>
    <property type="project" value="UniProtKB-KW"/>
</dbReference>
<dbReference type="GO" id="GO:0008168">
    <property type="term" value="F:methyltransferase activity"/>
    <property type="evidence" value="ECO:0007669"/>
    <property type="project" value="UniProtKB-KW"/>
</dbReference>
<dbReference type="InterPro" id="IPR029063">
    <property type="entry name" value="SAM-dependent_MTases_sf"/>
</dbReference>
<proteinExistence type="predicted"/>
<dbReference type="SUPFAM" id="SSF53335">
    <property type="entry name" value="S-adenosyl-L-methionine-dependent methyltransferases"/>
    <property type="match status" value="1"/>
</dbReference>
<comment type="caution">
    <text evidence="2">The sequence shown here is derived from an EMBL/GenBank/DDBJ whole genome shotgun (WGS) entry which is preliminary data.</text>
</comment>
<sequence length="297" mass="32846">MSVQEQQRHYPSTQYLLPADQEEALRLNGQHRIITKTFEDRLFLAPLNLMSGDKVLESAAGSGIWAIDFSADHSSKGIDIDIECIDITAQQYPEISPPNIHFSVHSITSLPPQWTNTFSYAHQRLIVLAMNDALWRSAIKELFRVLKPGGWLELVEFETKRFHYGGVGPSSEKLCSVAEKLFTAKGIVQGVSDYLRPLLAEAGFVDIDCQTRDVPVGGRRSTAEGGNGYTGEQWGEGWMGVKVPVLKGGGYGVANTSEEFDALVQASVKEWNESKEVYTTFYTIAARKPASSPELCV</sequence>
<dbReference type="Proteomes" id="UP001163846">
    <property type="component" value="Unassembled WGS sequence"/>
</dbReference>
<protein>
    <submittedName>
        <fullName evidence="2">S-adenosyl-L-methionine-dependent methyltransferase</fullName>
    </submittedName>
</protein>
<keyword evidence="2" id="KW-0489">Methyltransferase</keyword>
<dbReference type="AlphaFoldDB" id="A0AA38P292"/>
<reference evidence="2" key="1">
    <citation type="submission" date="2022-08" db="EMBL/GenBank/DDBJ databases">
        <authorList>
            <consortium name="DOE Joint Genome Institute"/>
            <person name="Min B."/>
            <person name="Riley R."/>
            <person name="Sierra-Patev S."/>
            <person name="Naranjo-Ortiz M."/>
            <person name="Looney B."/>
            <person name="Konkel Z."/>
            <person name="Slot J.C."/>
            <person name="Sakamoto Y."/>
            <person name="Steenwyk J.L."/>
            <person name="Rokas A."/>
            <person name="Carro J."/>
            <person name="Camarero S."/>
            <person name="Ferreira P."/>
            <person name="Molpeceres G."/>
            <person name="Ruiz-Duenas F.J."/>
            <person name="Serrano A."/>
            <person name="Henrissat B."/>
            <person name="Drula E."/>
            <person name="Hughes K.W."/>
            <person name="Mata J.L."/>
            <person name="Ishikawa N.K."/>
            <person name="Vargas-Isla R."/>
            <person name="Ushijima S."/>
            <person name="Smith C.A."/>
            <person name="Ahrendt S."/>
            <person name="Andreopoulos W."/>
            <person name="He G."/>
            <person name="Labutti K."/>
            <person name="Lipzen A."/>
            <person name="Ng V."/>
            <person name="Sandor L."/>
            <person name="Barry K."/>
            <person name="Martinez A.T."/>
            <person name="Xiao Y."/>
            <person name="Gibbons J.G."/>
            <person name="Terashima K."/>
            <person name="Hibbett D.S."/>
            <person name="Grigoriev I.V."/>
        </authorList>
    </citation>
    <scope>NUCLEOTIDE SEQUENCE</scope>
    <source>
        <strain evidence="2">TFB9207</strain>
    </source>
</reference>
<keyword evidence="2" id="KW-0808">Transferase</keyword>
<keyword evidence="3" id="KW-1185">Reference proteome</keyword>
<dbReference type="PANTHER" id="PTHR43591">
    <property type="entry name" value="METHYLTRANSFERASE"/>
    <property type="match status" value="1"/>
</dbReference>
<accession>A0AA38P292</accession>
<gene>
    <name evidence="2" type="ORF">F5878DRAFT_629245</name>
</gene>
<dbReference type="Pfam" id="PF13649">
    <property type="entry name" value="Methyltransf_25"/>
    <property type="match status" value="1"/>
</dbReference>
<dbReference type="Gene3D" id="3.40.50.150">
    <property type="entry name" value="Vaccinia Virus protein VP39"/>
    <property type="match status" value="1"/>
</dbReference>
<evidence type="ECO:0000313" key="3">
    <source>
        <dbReference type="Proteomes" id="UP001163846"/>
    </source>
</evidence>
<evidence type="ECO:0000313" key="2">
    <source>
        <dbReference type="EMBL" id="KAJ3834964.1"/>
    </source>
</evidence>
<dbReference type="EMBL" id="MU806464">
    <property type="protein sequence ID" value="KAJ3834964.1"/>
    <property type="molecule type" value="Genomic_DNA"/>
</dbReference>
<organism evidence="2 3">
    <name type="scientific">Lentinula raphanica</name>
    <dbReference type="NCBI Taxonomy" id="153919"/>
    <lineage>
        <taxon>Eukaryota</taxon>
        <taxon>Fungi</taxon>
        <taxon>Dikarya</taxon>
        <taxon>Basidiomycota</taxon>
        <taxon>Agaricomycotina</taxon>
        <taxon>Agaricomycetes</taxon>
        <taxon>Agaricomycetidae</taxon>
        <taxon>Agaricales</taxon>
        <taxon>Marasmiineae</taxon>
        <taxon>Omphalotaceae</taxon>
        <taxon>Lentinula</taxon>
    </lineage>
</organism>
<dbReference type="InterPro" id="IPR041698">
    <property type="entry name" value="Methyltransf_25"/>
</dbReference>
<name>A0AA38P292_9AGAR</name>